<proteinExistence type="predicted"/>
<gene>
    <name evidence="2" type="ORF">QE383_001044</name>
</gene>
<evidence type="ECO:0000313" key="3">
    <source>
        <dbReference type="Proteomes" id="UP001234354"/>
    </source>
</evidence>
<evidence type="ECO:0000313" key="2">
    <source>
        <dbReference type="EMBL" id="MDQ1118736.1"/>
    </source>
</evidence>
<organism evidence="2 3">
    <name type="scientific">Pseudoxanthomonas winnipegensis</name>
    <dbReference type="NCBI Taxonomy" id="2480810"/>
    <lineage>
        <taxon>Bacteria</taxon>
        <taxon>Pseudomonadati</taxon>
        <taxon>Pseudomonadota</taxon>
        <taxon>Gammaproteobacteria</taxon>
        <taxon>Lysobacterales</taxon>
        <taxon>Lysobacteraceae</taxon>
        <taxon>Pseudoxanthomonas</taxon>
    </lineage>
</organism>
<dbReference type="RefSeq" id="WP_306991522.1">
    <property type="nucleotide sequence ID" value="NZ_JAUTBB010000001.1"/>
</dbReference>
<evidence type="ECO:0000256" key="1">
    <source>
        <dbReference type="SAM" id="MobiDB-lite"/>
    </source>
</evidence>
<accession>A0AAW8GAG5</accession>
<sequence>MPSNKSAHKAAQDDKRAGKSPSTQAGEYVREEIEELEAGEGRANSRQQAIAIGLSRARRDGVQAKPGKKASGEVKHKAGQDLATGRKRATKKVAKKAAKKATKSAAKKTAKKATKKTAKKATKKTTKQAVKKAAKKAAKKTAKKAVKKSAKKATKKTARKKSS</sequence>
<name>A0AAW8GAG5_9GAMM</name>
<feature type="compositionally biased region" description="Basic and acidic residues" evidence="1">
    <location>
        <begin position="70"/>
        <end position="79"/>
    </location>
</feature>
<dbReference type="EMBL" id="JAUTBB010000001">
    <property type="protein sequence ID" value="MDQ1118736.1"/>
    <property type="molecule type" value="Genomic_DNA"/>
</dbReference>
<protein>
    <submittedName>
        <fullName evidence="2">Phenylalanyl-tRNA synthetase alpha subunit</fullName>
    </submittedName>
</protein>
<dbReference type="AlphaFoldDB" id="A0AAW8GAG5"/>
<comment type="caution">
    <text evidence="2">The sequence shown here is derived from an EMBL/GenBank/DDBJ whole genome shotgun (WGS) entry which is preliminary data.</text>
</comment>
<reference evidence="2" key="1">
    <citation type="submission" date="2023-07" db="EMBL/GenBank/DDBJ databases">
        <title>Functional and genomic diversity of the sorghum phyllosphere microbiome.</title>
        <authorList>
            <person name="Shade A."/>
        </authorList>
    </citation>
    <scope>NUCLEOTIDE SEQUENCE</scope>
    <source>
        <strain evidence="2">SORGH_AS_0908</strain>
    </source>
</reference>
<feature type="compositionally biased region" description="Basic residues" evidence="1">
    <location>
        <begin position="85"/>
        <end position="163"/>
    </location>
</feature>
<feature type="region of interest" description="Disordered" evidence="1">
    <location>
        <begin position="1"/>
        <end position="163"/>
    </location>
</feature>
<dbReference type="Proteomes" id="UP001234354">
    <property type="component" value="Unassembled WGS sequence"/>
</dbReference>